<name>A0ABD5NTF3_9EURY</name>
<dbReference type="InterPro" id="IPR002575">
    <property type="entry name" value="Aminoglycoside_PTrfase"/>
</dbReference>
<dbReference type="GeneID" id="73901612"/>
<comment type="caution">
    <text evidence="3">The sequence shown here is derived from an EMBL/GenBank/DDBJ whole genome shotgun (WGS) entry which is preliminary data.</text>
</comment>
<dbReference type="Gene3D" id="3.90.1200.10">
    <property type="match status" value="1"/>
</dbReference>
<proteinExistence type="predicted"/>
<evidence type="ECO:0000313" key="3">
    <source>
        <dbReference type="EMBL" id="MFC3960242.1"/>
    </source>
</evidence>
<gene>
    <name evidence="3" type="ORF">ACFOUR_17955</name>
</gene>
<dbReference type="EMBL" id="JBHSAQ010000016">
    <property type="protein sequence ID" value="MFC3960242.1"/>
    <property type="molecule type" value="Genomic_DNA"/>
</dbReference>
<dbReference type="InterPro" id="IPR029063">
    <property type="entry name" value="SAM-dependent_MTases_sf"/>
</dbReference>
<dbReference type="SUPFAM" id="SSF53335">
    <property type="entry name" value="S-adenosyl-L-methionine-dependent methyltransferases"/>
    <property type="match status" value="1"/>
</dbReference>
<evidence type="ECO:0000259" key="2">
    <source>
        <dbReference type="Pfam" id="PF08241"/>
    </source>
</evidence>
<reference evidence="3 4" key="1">
    <citation type="journal article" date="2019" name="Int. J. Syst. Evol. Microbiol.">
        <title>The Global Catalogue of Microorganisms (GCM) 10K type strain sequencing project: providing services to taxonomists for standard genome sequencing and annotation.</title>
        <authorList>
            <consortium name="The Broad Institute Genomics Platform"/>
            <consortium name="The Broad Institute Genome Sequencing Center for Infectious Disease"/>
            <person name="Wu L."/>
            <person name="Ma J."/>
        </authorList>
    </citation>
    <scope>NUCLEOTIDE SEQUENCE [LARGE SCALE GENOMIC DNA]</scope>
    <source>
        <strain evidence="3 4">IBRC-M 10256</strain>
    </source>
</reference>
<dbReference type="CDD" id="cd02440">
    <property type="entry name" value="AdoMet_MTases"/>
    <property type="match status" value="1"/>
</dbReference>
<dbReference type="InterPro" id="IPR011009">
    <property type="entry name" value="Kinase-like_dom_sf"/>
</dbReference>
<keyword evidence="4" id="KW-1185">Reference proteome</keyword>
<evidence type="ECO:0000259" key="1">
    <source>
        <dbReference type="Pfam" id="PF01636"/>
    </source>
</evidence>
<dbReference type="AlphaFoldDB" id="A0ABD5NTF3"/>
<dbReference type="Pfam" id="PF08241">
    <property type="entry name" value="Methyltransf_11"/>
    <property type="match status" value="1"/>
</dbReference>
<dbReference type="Proteomes" id="UP001595846">
    <property type="component" value="Unassembled WGS sequence"/>
</dbReference>
<evidence type="ECO:0000313" key="4">
    <source>
        <dbReference type="Proteomes" id="UP001595846"/>
    </source>
</evidence>
<feature type="domain" description="Methyltransferase type 11" evidence="2">
    <location>
        <begin position="89"/>
        <end position="183"/>
    </location>
</feature>
<dbReference type="Gene3D" id="3.40.50.150">
    <property type="entry name" value="Vaccinia Virus protein VP39"/>
    <property type="match status" value="1"/>
</dbReference>
<sequence length="594" mass="65685">MVCDHCDAELVERYGIVSCRPADEPSSWPLSEATLAEFARTATTMSIRTAADEVLGDHPHRESVLSTVFDVQQDLWLPLVAEYITGRCLDLNAGYGRRSMVLAEHAKSVYAVEASLDKLRIVAVRDDYASAERVTPVHSTDRRLPFRDDTFQTVVADFTGERVDRSRLERVRRYLSDDGSLVFLADGWPSRTGLTERIEPVQTDRTGALGVGPGTANGYRTLAADAGFDDVSVYALFPTASRPLYAFDVENAHAIPQIFDAYANEHGALGTAVEKLMRVANRSGLVKRCYPSLLVVCSTRSKPSPFGFDDPLVVGGRARSIVLDVDESGISDIHKVPNRATHEPYTERENRVTSALSSSDAAIAETIPNGDSLQSPFGSVRRVVPAEGRPLDDAVGRDVDSMERILRIGYEWLADFQRTYGGDPIERSPAEIRTEMRCSPANIDPPAVDAPATTFSTPVHGDFMSSNIYFDGRTITSVIDWEYGAPTGSPIVDAGYLLLNTAAWLVGDFEDRVRTVLCDDTELGERARSCVRRYCDAVDLPYRTFEVYLPMAYLHQLVLDWEYDAVGTYTALADEQRHRVVTLIELLDDMSIAE</sequence>
<accession>A0ABD5NTF3</accession>
<dbReference type="InterPro" id="IPR013216">
    <property type="entry name" value="Methyltransf_11"/>
</dbReference>
<feature type="domain" description="Aminoglycoside phosphotransferase" evidence="1">
    <location>
        <begin position="453"/>
        <end position="515"/>
    </location>
</feature>
<organism evidence="3 4">
    <name type="scientific">Halovivax cerinus</name>
    <dbReference type="NCBI Taxonomy" id="1487865"/>
    <lineage>
        <taxon>Archaea</taxon>
        <taxon>Methanobacteriati</taxon>
        <taxon>Methanobacteriota</taxon>
        <taxon>Stenosarchaea group</taxon>
        <taxon>Halobacteria</taxon>
        <taxon>Halobacteriales</taxon>
        <taxon>Natrialbaceae</taxon>
        <taxon>Halovivax</taxon>
    </lineage>
</organism>
<protein>
    <submittedName>
        <fullName evidence="3">Phosphotransferase</fullName>
    </submittedName>
</protein>
<dbReference type="Pfam" id="PF01636">
    <property type="entry name" value="APH"/>
    <property type="match status" value="1"/>
</dbReference>
<dbReference type="RefSeq" id="WP_256532520.1">
    <property type="nucleotide sequence ID" value="NZ_CP101824.1"/>
</dbReference>
<dbReference type="SUPFAM" id="SSF56112">
    <property type="entry name" value="Protein kinase-like (PK-like)"/>
    <property type="match status" value="1"/>
</dbReference>